<name>A0A316U130_9BASI</name>
<accession>A0A316U130</accession>
<organism evidence="2 3">
    <name type="scientific">Pseudomicrostroma glucosiphilum</name>
    <dbReference type="NCBI Taxonomy" id="1684307"/>
    <lineage>
        <taxon>Eukaryota</taxon>
        <taxon>Fungi</taxon>
        <taxon>Dikarya</taxon>
        <taxon>Basidiomycota</taxon>
        <taxon>Ustilaginomycotina</taxon>
        <taxon>Exobasidiomycetes</taxon>
        <taxon>Microstromatales</taxon>
        <taxon>Microstromatales incertae sedis</taxon>
        <taxon>Pseudomicrostroma</taxon>
    </lineage>
</organism>
<keyword evidence="3" id="KW-1185">Reference proteome</keyword>
<protein>
    <submittedName>
        <fullName evidence="2">Uncharacterized protein</fullName>
    </submittedName>
</protein>
<dbReference type="Proteomes" id="UP000245942">
    <property type="component" value="Unassembled WGS sequence"/>
</dbReference>
<evidence type="ECO:0000313" key="3">
    <source>
        <dbReference type="Proteomes" id="UP000245942"/>
    </source>
</evidence>
<feature type="region of interest" description="Disordered" evidence="1">
    <location>
        <begin position="238"/>
        <end position="264"/>
    </location>
</feature>
<proteinExistence type="predicted"/>
<dbReference type="GeneID" id="37017017"/>
<feature type="region of interest" description="Disordered" evidence="1">
    <location>
        <begin position="178"/>
        <end position="216"/>
    </location>
</feature>
<reference evidence="2 3" key="1">
    <citation type="journal article" date="2018" name="Mol. Biol. Evol.">
        <title>Broad Genomic Sampling Reveals a Smut Pathogenic Ancestry of the Fungal Clade Ustilaginomycotina.</title>
        <authorList>
            <person name="Kijpornyongpan T."/>
            <person name="Mondo S.J."/>
            <person name="Barry K."/>
            <person name="Sandor L."/>
            <person name="Lee J."/>
            <person name="Lipzen A."/>
            <person name="Pangilinan J."/>
            <person name="LaButti K."/>
            <person name="Hainaut M."/>
            <person name="Henrissat B."/>
            <person name="Grigoriev I.V."/>
            <person name="Spatafora J.W."/>
            <person name="Aime M.C."/>
        </authorList>
    </citation>
    <scope>NUCLEOTIDE SEQUENCE [LARGE SCALE GENOMIC DNA]</scope>
    <source>
        <strain evidence="2 3">MCA 4718</strain>
    </source>
</reference>
<sequence>MEASCRFAARTIARCFRHVRLPSPFSFKYEPFSSLPFPSLSFHYNPSNSRWYITMPNEGEPRLVLVLPEDGPWPLRLETSISFAPQQGSSGLDANEQARTLRTATNRGSAEQGLSGLDANEQARTLGTATVRGSAEQGLSGLDANEQARTLGTATVRGSAEQGLSGLDANEQARKLGTATVRGRTEQAFAPAKRPRSSTNHEESHTRNDLFLEIEDDEDEEVADLPVAPRDSAYAADLARPARTSSTGVRAGPRVSFHDDPANEQYSRGYEARAELPRYPSFTAEAFKERFSSIMSARAGPSSHRASSADALSNEEHSPIAAARAWTSYGAVWDSIETRMKSDRVAKLVGVVLEREDVRKCGIKTTAKDGEHCLQFKIKYEPDLQAIDRLTSEEAAELRGTKICFKIWQGDTALTDWLPLRRCKPTPALQYLYCEAMKALCEVGAATKETVKKPALKQGKDNGAANTLDKFFRL</sequence>
<dbReference type="AlphaFoldDB" id="A0A316U130"/>
<gene>
    <name evidence="2" type="ORF">BCV69DRAFT_44331</name>
</gene>
<feature type="compositionally biased region" description="Basic and acidic residues" evidence="1">
    <location>
        <begin position="199"/>
        <end position="210"/>
    </location>
</feature>
<dbReference type="RefSeq" id="XP_025346256.1">
    <property type="nucleotide sequence ID" value="XM_025495283.1"/>
</dbReference>
<dbReference type="EMBL" id="KZ819332">
    <property type="protein sequence ID" value="PWN19096.1"/>
    <property type="molecule type" value="Genomic_DNA"/>
</dbReference>
<evidence type="ECO:0000256" key="1">
    <source>
        <dbReference type="SAM" id="MobiDB-lite"/>
    </source>
</evidence>
<evidence type="ECO:0000313" key="2">
    <source>
        <dbReference type="EMBL" id="PWN19096.1"/>
    </source>
</evidence>